<dbReference type="InterPro" id="IPR036318">
    <property type="entry name" value="FAD-bd_PCMH-like_sf"/>
</dbReference>
<dbReference type="KEGG" id="ttt:THITE_2130235"/>
<gene>
    <name evidence="5" type="ORF">THITE_2130235</name>
</gene>
<keyword evidence="4" id="KW-0560">Oxidoreductase</keyword>
<dbReference type="GeneID" id="11518543"/>
<accession>G2R6L5</accession>
<dbReference type="PANTHER" id="PTHR42973">
    <property type="entry name" value="BINDING OXIDOREDUCTASE, PUTATIVE (AFU_ORTHOLOGUE AFUA_1G17690)-RELATED"/>
    <property type="match status" value="1"/>
</dbReference>
<dbReference type="PANTHER" id="PTHR42973:SF54">
    <property type="entry name" value="FAD-BINDING PCMH-TYPE DOMAIN-CONTAINING PROTEIN"/>
    <property type="match status" value="1"/>
</dbReference>
<evidence type="ECO:0000256" key="1">
    <source>
        <dbReference type="ARBA" id="ARBA00005466"/>
    </source>
</evidence>
<protein>
    <submittedName>
        <fullName evidence="5">Uncharacterized protein</fullName>
    </submittedName>
</protein>
<dbReference type="InterPro" id="IPR016169">
    <property type="entry name" value="FAD-bd_PCMH_sub2"/>
</dbReference>
<evidence type="ECO:0000256" key="4">
    <source>
        <dbReference type="ARBA" id="ARBA00023002"/>
    </source>
</evidence>
<reference evidence="5 6" key="1">
    <citation type="journal article" date="2011" name="Nat. Biotechnol.">
        <title>Comparative genomic analysis of the thermophilic biomass-degrading fungi Myceliophthora thermophila and Thielavia terrestris.</title>
        <authorList>
            <person name="Berka R.M."/>
            <person name="Grigoriev I.V."/>
            <person name="Otillar R."/>
            <person name="Salamov A."/>
            <person name="Grimwood J."/>
            <person name="Reid I."/>
            <person name="Ishmael N."/>
            <person name="John T."/>
            <person name="Darmond C."/>
            <person name="Moisan M.-C."/>
            <person name="Henrissat B."/>
            <person name="Coutinho P.M."/>
            <person name="Lombard V."/>
            <person name="Natvig D.O."/>
            <person name="Lindquist E."/>
            <person name="Schmutz J."/>
            <person name="Lucas S."/>
            <person name="Harris P."/>
            <person name="Powlowski J."/>
            <person name="Bellemare A."/>
            <person name="Taylor D."/>
            <person name="Butler G."/>
            <person name="de Vries R.P."/>
            <person name="Allijn I.E."/>
            <person name="van den Brink J."/>
            <person name="Ushinsky S."/>
            <person name="Storms R."/>
            <person name="Powell A.J."/>
            <person name="Paulsen I.T."/>
            <person name="Elbourne L.D.H."/>
            <person name="Baker S.E."/>
            <person name="Magnuson J."/>
            <person name="LaBoissiere S."/>
            <person name="Clutterbuck A.J."/>
            <person name="Martinez D."/>
            <person name="Wogulis M."/>
            <person name="de Leon A.L."/>
            <person name="Rey M.W."/>
            <person name="Tsang A."/>
        </authorList>
    </citation>
    <scope>NUCLEOTIDE SEQUENCE [LARGE SCALE GENOMIC DNA]</scope>
    <source>
        <strain evidence="6">ATCC 38088 / NRRL 8126</strain>
    </source>
</reference>
<sequence length="265" mass="28312">MGGWSLVVGAPWSSWAEQRLVECFKPLRGQYGLAADNVRNVEMVLANSSIVEANAQVNPDPLRAPEGGGANSGVVTIFDLSTIPVHAVYGGIRVYSAAEAESFMRALAGWQLRAGVFNVRATVAALNSIGGTAAGLLYSEPAAARGAAFTAIADIPVRQTAMPPTNLSVLAVMQARDAASAESERRDYRSVTTQMDADLYADMFRFWAERAEAVYNRTGANQTLVMQPVTAIAIQITAATPWAYIRRTWPGGGLLSSTVEGRCQR</sequence>
<keyword evidence="2" id="KW-0285">Flavoprotein</keyword>
<evidence type="ECO:0000313" key="6">
    <source>
        <dbReference type="Proteomes" id="UP000008181"/>
    </source>
</evidence>
<name>G2R6L5_THETT</name>
<evidence type="ECO:0000313" key="5">
    <source>
        <dbReference type="EMBL" id="AEO68496.1"/>
    </source>
</evidence>
<dbReference type="Gene3D" id="3.40.462.20">
    <property type="match status" value="1"/>
</dbReference>
<organism evidence="5 6">
    <name type="scientific">Thermothielavioides terrestris (strain ATCC 38088 / NRRL 8126)</name>
    <name type="common">Thielavia terrestris</name>
    <dbReference type="NCBI Taxonomy" id="578455"/>
    <lineage>
        <taxon>Eukaryota</taxon>
        <taxon>Fungi</taxon>
        <taxon>Dikarya</taxon>
        <taxon>Ascomycota</taxon>
        <taxon>Pezizomycotina</taxon>
        <taxon>Sordariomycetes</taxon>
        <taxon>Sordariomycetidae</taxon>
        <taxon>Sordariales</taxon>
        <taxon>Chaetomiaceae</taxon>
        <taxon>Thermothielavioides</taxon>
        <taxon>Thermothielavioides terrestris</taxon>
    </lineage>
</organism>
<dbReference type="Proteomes" id="UP000008181">
    <property type="component" value="Chromosome 3"/>
</dbReference>
<keyword evidence="3" id="KW-0274">FAD</keyword>
<dbReference type="eggNOG" id="KOG1231">
    <property type="taxonomic scope" value="Eukaryota"/>
</dbReference>
<dbReference type="AlphaFoldDB" id="G2R6L5"/>
<dbReference type="HOGENOM" id="CLU_1050467_0_0_1"/>
<dbReference type="GO" id="GO:0016491">
    <property type="term" value="F:oxidoreductase activity"/>
    <property type="evidence" value="ECO:0007669"/>
    <property type="project" value="UniProtKB-KW"/>
</dbReference>
<keyword evidence="6" id="KW-1185">Reference proteome</keyword>
<dbReference type="SUPFAM" id="SSF56176">
    <property type="entry name" value="FAD-binding/transporter-associated domain-like"/>
    <property type="match status" value="1"/>
</dbReference>
<dbReference type="Gene3D" id="3.30.465.10">
    <property type="match status" value="1"/>
</dbReference>
<dbReference type="EMBL" id="CP003011">
    <property type="protein sequence ID" value="AEO68496.1"/>
    <property type="molecule type" value="Genomic_DNA"/>
</dbReference>
<proteinExistence type="inferred from homology"/>
<dbReference type="GO" id="GO:0050660">
    <property type="term" value="F:flavin adenine dinucleotide binding"/>
    <property type="evidence" value="ECO:0007669"/>
    <property type="project" value="InterPro"/>
</dbReference>
<evidence type="ECO:0000256" key="2">
    <source>
        <dbReference type="ARBA" id="ARBA00022630"/>
    </source>
</evidence>
<comment type="similarity">
    <text evidence="1">Belongs to the oxygen-dependent FAD-linked oxidoreductase family.</text>
</comment>
<dbReference type="InterPro" id="IPR050416">
    <property type="entry name" value="FAD-linked_Oxidoreductase"/>
</dbReference>
<dbReference type="RefSeq" id="XP_003654832.1">
    <property type="nucleotide sequence ID" value="XM_003654784.1"/>
</dbReference>
<dbReference type="OrthoDB" id="2151789at2759"/>
<evidence type="ECO:0000256" key="3">
    <source>
        <dbReference type="ARBA" id="ARBA00022827"/>
    </source>
</evidence>